<evidence type="ECO:0008006" key="3">
    <source>
        <dbReference type="Google" id="ProtNLM"/>
    </source>
</evidence>
<gene>
    <name evidence="1" type="ORF">GF359_03310</name>
</gene>
<reference evidence="1" key="1">
    <citation type="submission" date="2019-11" db="EMBL/GenBank/DDBJ databases">
        <title>Microbial mats filling the niche in hypersaline microbial mats.</title>
        <authorList>
            <person name="Wong H.L."/>
            <person name="Macleod F.I."/>
            <person name="White R.A. III"/>
            <person name="Burns B.P."/>
        </authorList>
    </citation>
    <scope>NUCLEOTIDE SEQUENCE</scope>
    <source>
        <strain evidence="1">Bin_327</strain>
    </source>
</reference>
<evidence type="ECO:0000313" key="2">
    <source>
        <dbReference type="Proteomes" id="UP000630660"/>
    </source>
</evidence>
<comment type="caution">
    <text evidence="1">The sequence shown here is derived from an EMBL/GenBank/DDBJ whole genome shotgun (WGS) entry which is preliminary data.</text>
</comment>
<dbReference type="AlphaFoldDB" id="A0A9D5K8F2"/>
<organism evidence="1 2">
    <name type="scientific">candidate division WOR-3 bacterium</name>
    <dbReference type="NCBI Taxonomy" id="2052148"/>
    <lineage>
        <taxon>Bacteria</taxon>
        <taxon>Bacteria division WOR-3</taxon>
    </lineage>
</organism>
<name>A0A9D5K8F2_UNCW3</name>
<proteinExistence type="predicted"/>
<dbReference type="Proteomes" id="UP000630660">
    <property type="component" value="Unassembled WGS sequence"/>
</dbReference>
<sequence>MALSESIFQVRGVLYAAVRGWIRENFSNERYLDFLGNLPKNLYERMVIFEAEEWYPAQDVYPVYEYLIEYLRPEMSEAEIIKDIVGYMFKKSVTGFLRTLVAFLSPSNLIKRATSFWLQVHSQGRIETEKIRDKYLIVQLHEWKAHRISCLIFERWMCELLHLAGGINILTKKVGCALKGDDACRWEVIYE</sequence>
<protein>
    <recommendedName>
        <fullName evidence="3">4-vinyl reductase 4VR domain-containing protein</fullName>
    </recommendedName>
</protein>
<dbReference type="EMBL" id="WJKJ01000105">
    <property type="protein sequence ID" value="MBD3364223.1"/>
    <property type="molecule type" value="Genomic_DNA"/>
</dbReference>
<evidence type="ECO:0000313" key="1">
    <source>
        <dbReference type="EMBL" id="MBD3364223.1"/>
    </source>
</evidence>
<accession>A0A9D5K8F2</accession>